<evidence type="ECO:0000256" key="3">
    <source>
        <dbReference type="ARBA" id="ARBA00022676"/>
    </source>
</evidence>
<dbReference type="InParanoid" id="A0A4W6D4P3"/>
<sequence>MVSTLRNTKVFFLLCISAFALFLSSSWDLSVYYLSLQNSSPCSCQKCLTDGDPCFRELITSSPKPFLSRKNAISEDIFKWWKGLQGEQRNFTFYNITIENLFKVIPPIPDLVEPSPNRCRTCAVVGNSGNLKGSNYGRLVDYHDIVIRMNRGRTKGYEADVGTKTTHHVMYPESATYLDSTTRLVLFPFKISDLLWLLKSVNPGYVCKATSINVSSNRQNGVLILNPAVMKYVHETWLAKKGKYPSTGFLTLVLSMLICDEVSVFGFGADRDGNWNHYFEMLTDKKLRTGPHAGMHEYDVIMQLHKKKKIQFYTGW</sequence>
<protein>
    <recommendedName>
        <fullName evidence="14">ST3 beta-galactoside alpha-2,3-sialyltransferase 1</fullName>
    </recommendedName>
</protein>
<dbReference type="PANTHER" id="PTHR46032:SF6">
    <property type="entry name" value="CMP-N-ACETYLNEURAMINATE-BETA-GALACTOSAMIDE-ALPHA-2,3-SIALYLTRANSFERASE 1"/>
    <property type="match status" value="1"/>
</dbReference>
<keyword evidence="6" id="KW-0735">Signal-anchor</keyword>
<dbReference type="FunFam" id="3.90.1480.20:FF:000015">
    <property type="entry name" value="Lactosylceramide alpha-2,3-sialyltransferase"/>
    <property type="match status" value="1"/>
</dbReference>
<proteinExistence type="inferred from homology"/>
<dbReference type="GO" id="GO:0003836">
    <property type="term" value="F:beta-galactoside (CMP) alpha-2,3-sialyltransferase activity"/>
    <property type="evidence" value="ECO:0007669"/>
    <property type="project" value="TreeGrafter"/>
</dbReference>
<keyword evidence="13" id="KW-1185">Reference proteome</keyword>
<organism evidence="12 13">
    <name type="scientific">Lates calcarifer</name>
    <name type="common">Barramundi</name>
    <name type="synonym">Holocentrus calcarifer</name>
    <dbReference type="NCBI Taxonomy" id="8187"/>
    <lineage>
        <taxon>Eukaryota</taxon>
        <taxon>Metazoa</taxon>
        <taxon>Chordata</taxon>
        <taxon>Craniata</taxon>
        <taxon>Vertebrata</taxon>
        <taxon>Euteleostomi</taxon>
        <taxon>Actinopterygii</taxon>
        <taxon>Neopterygii</taxon>
        <taxon>Teleostei</taxon>
        <taxon>Neoteleostei</taxon>
        <taxon>Acanthomorphata</taxon>
        <taxon>Carangaria</taxon>
        <taxon>Carangaria incertae sedis</taxon>
        <taxon>Centropomidae</taxon>
        <taxon>Lates</taxon>
    </lineage>
</organism>
<dbReference type="InterPro" id="IPR001675">
    <property type="entry name" value="Glyco_trans_29"/>
</dbReference>
<reference evidence="12" key="2">
    <citation type="submission" date="2025-08" db="UniProtKB">
        <authorList>
            <consortium name="Ensembl"/>
        </authorList>
    </citation>
    <scope>IDENTIFICATION</scope>
</reference>
<keyword evidence="11" id="KW-0325">Glycoprotein</keyword>
<evidence type="ECO:0000256" key="11">
    <source>
        <dbReference type="ARBA" id="ARBA00023180"/>
    </source>
</evidence>
<evidence type="ECO:0000256" key="7">
    <source>
        <dbReference type="ARBA" id="ARBA00022989"/>
    </source>
</evidence>
<evidence type="ECO:0000256" key="2">
    <source>
        <dbReference type="ARBA" id="ARBA00006003"/>
    </source>
</evidence>
<evidence type="ECO:0000313" key="13">
    <source>
        <dbReference type="Proteomes" id="UP000314980"/>
    </source>
</evidence>
<dbReference type="PANTHER" id="PTHR46032">
    <property type="entry name" value="ALPHA-2,3-SIALYLTRANSFERASE ST3GAL I ISOFORM X1"/>
    <property type="match status" value="1"/>
</dbReference>
<name>A0A4W6D4P3_LATCA</name>
<keyword evidence="5" id="KW-0812">Transmembrane</keyword>
<dbReference type="Proteomes" id="UP000314980">
    <property type="component" value="Unassembled WGS sequence"/>
</dbReference>
<dbReference type="GeneTree" id="ENSGT00940000154725"/>
<reference evidence="12" key="3">
    <citation type="submission" date="2025-09" db="UniProtKB">
        <authorList>
            <consortium name="Ensembl"/>
        </authorList>
    </citation>
    <scope>IDENTIFICATION</scope>
</reference>
<reference evidence="13" key="1">
    <citation type="submission" date="2015-09" db="EMBL/GenBank/DDBJ databases">
        <authorList>
            <person name="Sai Rama Sridatta P."/>
        </authorList>
    </citation>
    <scope>NUCLEOTIDE SEQUENCE [LARGE SCALE GENOMIC DNA]</scope>
</reference>
<keyword evidence="8" id="KW-0333">Golgi apparatus</keyword>
<keyword evidence="3" id="KW-0328">Glycosyltransferase</keyword>
<dbReference type="Pfam" id="PF00777">
    <property type="entry name" value="Glyco_transf_29"/>
    <property type="match status" value="1"/>
</dbReference>
<keyword evidence="4" id="KW-0808">Transferase</keyword>
<comment type="subcellular location">
    <subcellularLocation>
        <location evidence="1">Golgi apparatus membrane</location>
        <topology evidence="1">Single-pass type II membrane protein</topology>
    </subcellularLocation>
</comment>
<keyword evidence="9" id="KW-0472">Membrane</keyword>
<dbReference type="Gene3D" id="3.90.1480.20">
    <property type="entry name" value="Glycosyl transferase family 29"/>
    <property type="match status" value="1"/>
</dbReference>
<dbReference type="InterPro" id="IPR051757">
    <property type="entry name" value="Beta-gal_alpha2-3_sialyltrans"/>
</dbReference>
<keyword evidence="7" id="KW-1133">Transmembrane helix</keyword>
<dbReference type="GO" id="GO:0000139">
    <property type="term" value="C:Golgi membrane"/>
    <property type="evidence" value="ECO:0007669"/>
    <property type="project" value="UniProtKB-SubCell"/>
</dbReference>
<comment type="similarity">
    <text evidence="2">Belongs to the glycosyltransferase 29 family.</text>
</comment>
<evidence type="ECO:0000256" key="6">
    <source>
        <dbReference type="ARBA" id="ARBA00022968"/>
    </source>
</evidence>
<dbReference type="AlphaFoldDB" id="A0A4W6D4P3"/>
<evidence type="ECO:0000256" key="8">
    <source>
        <dbReference type="ARBA" id="ARBA00023034"/>
    </source>
</evidence>
<evidence type="ECO:0008006" key="14">
    <source>
        <dbReference type="Google" id="ProtNLM"/>
    </source>
</evidence>
<accession>A0A4W6D4P3</accession>
<evidence type="ECO:0000256" key="1">
    <source>
        <dbReference type="ARBA" id="ARBA00004323"/>
    </source>
</evidence>
<keyword evidence="10" id="KW-1015">Disulfide bond</keyword>
<dbReference type="InterPro" id="IPR038578">
    <property type="entry name" value="GT29-like_sf"/>
</dbReference>
<evidence type="ECO:0000313" key="12">
    <source>
        <dbReference type="Ensembl" id="ENSLCAP00010019775.1"/>
    </source>
</evidence>
<evidence type="ECO:0000256" key="9">
    <source>
        <dbReference type="ARBA" id="ARBA00023136"/>
    </source>
</evidence>
<dbReference type="GO" id="GO:0097503">
    <property type="term" value="P:sialylation"/>
    <property type="evidence" value="ECO:0007669"/>
    <property type="project" value="TreeGrafter"/>
</dbReference>
<evidence type="ECO:0000256" key="5">
    <source>
        <dbReference type="ARBA" id="ARBA00022692"/>
    </source>
</evidence>
<evidence type="ECO:0000256" key="4">
    <source>
        <dbReference type="ARBA" id="ARBA00022679"/>
    </source>
</evidence>
<evidence type="ECO:0000256" key="10">
    <source>
        <dbReference type="ARBA" id="ARBA00023157"/>
    </source>
</evidence>
<dbReference type="STRING" id="8187.ENSLCAP00010019775"/>
<dbReference type="Ensembl" id="ENSLCAT00010020200.1">
    <property type="protein sequence ID" value="ENSLCAP00010019775.1"/>
    <property type="gene ID" value="ENSLCAG00010009337.1"/>
</dbReference>